<organism evidence="2 3">
    <name type="scientific">Pyramidobacter porci</name>
    <dbReference type="NCBI Taxonomy" id="2605789"/>
    <lineage>
        <taxon>Bacteria</taxon>
        <taxon>Thermotogati</taxon>
        <taxon>Synergistota</taxon>
        <taxon>Synergistia</taxon>
        <taxon>Synergistales</taxon>
        <taxon>Dethiosulfovibrionaceae</taxon>
        <taxon>Pyramidobacter</taxon>
    </lineage>
</organism>
<dbReference type="EMBL" id="VUNH01000004">
    <property type="protein sequence ID" value="MST55415.1"/>
    <property type="molecule type" value="Genomic_DNA"/>
</dbReference>
<reference evidence="2 3" key="1">
    <citation type="submission" date="2019-08" db="EMBL/GenBank/DDBJ databases">
        <title>In-depth cultivation of the pig gut microbiome towards novel bacterial diversity and tailored functional studies.</title>
        <authorList>
            <person name="Wylensek D."/>
            <person name="Hitch T.C.A."/>
            <person name="Clavel T."/>
        </authorList>
    </citation>
    <scope>NUCLEOTIDE SEQUENCE [LARGE SCALE GENOMIC DNA]</scope>
    <source>
        <strain evidence="2 3">SM-530-WT-4B</strain>
    </source>
</reference>
<keyword evidence="1" id="KW-0812">Transmembrane</keyword>
<dbReference type="SUPFAM" id="SSF53187">
    <property type="entry name" value="Zn-dependent exopeptidases"/>
    <property type="match status" value="1"/>
</dbReference>
<evidence type="ECO:0000256" key="1">
    <source>
        <dbReference type="SAM" id="Phobius"/>
    </source>
</evidence>
<gene>
    <name evidence="2" type="ORF">FYJ74_05125</name>
</gene>
<comment type="caution">
    <text evidence="2">The sequence shown here is derived from an EMBL/GenBank/DDBJ whole genome shotgun (WGS) entry which is preliminary data.</text>
</comment>
<protein>
    <submittedName>
        <fullName evidence="2">Succinylglutamate desuccinylase</fullName>
    </submittedName>
</protein>
<name>A0A6L5YBA4_9BACT</name>
<dbReference type="AlphaFoldDB" id="A0A6L5YBA4"/>
<evidence type="ECO:0000313" key="3">
    <source>
        <dbReference type="Proteomes" id="UP000473699"/>
    </source>
</evidence>
<keyword evidence="1" id="KW-0472">Membrane</keyword>
<keyword evidence="1" id="KW-1133">Transmembrane helix</keyword>
<accession>A0A6L5YBA4</accession>
<sequence>MSENNSAKKGCGNFLTGLILAAALGAGIFTVGKEFRYQFNVEPIYKGPGVTDVKMLSDYNPFLKGTNGDSKVYVLDSGKPGGNFIIMGGTHPTEPGGLLAAVLFIENAVVTEGKVMVVPHSNNSGFSTCEPGLGHVPYFHIATPSGKVRYFRYGNRGSNPVDQFPDPDMYLHYPSGQNLAADEIRNLDRAHPGNPHGLLTQQVAYAFNRMCWDEAADMIIDHHEAPPEKPLVNAICVHQKGIDLTSEMALMLEEQNIRMRVEISPIPLHGFSHRELGDYTPAIAFLSETPNPSQGSARGVTYEELIINGKDEVYRHLLEDKLLKVDYKSEGVTLNERTGRNVATDLSLAEIYSDLGEDARNEYSGYPKDLGELKPDAALKIDDAEAQRMLAKGPEGERKIVITNMPSYDDIMQNGIGRYLRDADATAEEIEAAKKAAD</sequence>
<dbReference type="Proteomes" id="UP000473699">
    <property type="component" value="Unassembled WGS sequence"/>
</dbReference>
<keyword evidence="3" id="KW-1185">Reference proteome</keyword>
<proteinExistence type="predicted"/>
<dbReference type="RefSeq" id="WP_154528510.1">
    <property type="nucleotide sequence ID" value="NZ_VUNH01000004.1"/>
</dbReference>
<dbReference type="Gene3D" id="3.40.630.10">
    <property type="entry name" value="Zn peptidases"/>
    <property type="match status" value="1"/>
</dbReference>
<feature type="transmembrane region" description="Helical" evidence="1">
    <location>
        <begin position="12"/>
        <end position="32"/>
    </location>
</feature>
<evidence type="ECO:0000313" key="2">
    <source>
        <dbReference type="EMBL" id="MST55415.1"/>
    </source>
</evidence>